<evidence type="ECO:0000256" key="1">
    <source>
        <dbReference type="SAM" id="Phobius"/>
    </source>
</evidence>
<dbReference type="GO" id="GO:0016787">
    <property type="term" value="F:hydrolase activity"/>
    <property type="evidence" value="ECO:0007669"/>
    <property type="project" value="UniProtKB-KW"/>
</dbReference>
<evidence type="ECO:0000259" key="2">
    <source>
        <dbReference type="Pfam" id="PF04471"/>
    </source>
</evidence>
<dbReference type="EMBL" id="JBHLUX010000066">
    <property type="protein sequence ID" value="MFC0472259.1"/>
    <property type="molecule type" value="Genomic_DNA"/>
</dbReference>
<dbReference type="InterPro" id="IPR011335">
    <property type="entry name" value="Restrct_endonuc-II-like"/>
</dbReference>
<dbReference type="InterPro" id="IPR007560">
    <property type="entry name" value="Restrct_endonuc_IV_Mrr"/>
</dbReference>
<dbReference type="SUPFAM" id="SSF52980">
    <property type="entry name" value="Restriction endonuclease-like"/>
    <property type="match status" value="1"/>
</dbReference>
<dbReference type="RefSeq" id="WP_335964110.1">
    <property type="nucleotide sequence ID" value="NZ_JAXBLX010000082.1"/>
</dbReference>
<dbReference type="Gene3D" id="3.40.1350.10">
    <property type="match status" value="1"/>
</dbReference>
<evidence type="ECO:0000313" key="3">
    <source>
        <dbReference type="EMBL" id="MFC0472259.1"/>
    </source>
</evidence>
<keyword evidence="4" id="KW-1185">Reference proteome</keyword>
<feature type="domain" description="Restriction endonuclease type IV Mrr" evidence="2">
    <location>
        <begin position="76"/>
        <end position="182"/>
    </location>
</feature>
<organism evidence="3 4">
    <name type="scientific">Halalkalibacter kiskunsagensis</name>
    <dbReference type="NCBI Taxonomy" id="1548599"/>
    <lineage>
        <taxon>Bacteria</taxon>
        <taxon>Bacillati</taxon>
        <taxon>Bacillota</taxon>
        <taxon>Bacilli</taxon>
        <taxon>Bacillales</taxon>
        <taxon>Bacillaceae</taxon>
        <taxon>Halalkalibacter</taxon>
    </lineage>
</organism>
<dbReference type="Proteomes" id="UP001589838">
    <property type="component" value="Unassembled WGS sequence"/>
</dbReference>
<comment type="caution">
    <text evidence="3">The sequence shown here is derived from an EMBL/GenBank/DDBJ whole genome shotgun (WGS) entry which is preliminary data.</text>
</comment>
<sequence>MNLQQIITILAIIITLVAVINWFRLKHKHEDFTDALLDKVESDLELRKTLAMGLYMRFKKKDNKHEETYSSYFLKEDPVLFEHFVADLLETKYGGDMYVNKPSGNYGINFENRREDGLYLGQIHCHKEDIDFESIAIIHSNMKKWKAVGAYVITTAGFSDRAVTYADGLGIELINGIDLVNMWFESMKIESEYVKELNPSDI</sequence>
<dbReference type="GO" id="GO:0004519">
    <property type="term" value="F:endonuclease activity"/>
    <property type="evidence" value="ECO:0007669"/>
    <property type="project" value="UniProtKB-KW"/>
</dbReference>
<dbReference type="InterPro" id="IPR011856">
    <property type="entry name" value="tRNA_endonuc-like_dom_sf"/>
</dbReference>
<keyword evidence="1" id="KW-0812">Transmembrane</keyword>
<accession>A0ABV6KG78</accession>
<dbReference type="EC" id="3.1.21.-" evidence="3"/>
<keyword evidence="3" id="KW-0540">Nuclease</keyword>
<dbReference type="Pfam" id="PF04471">
    <property type="entry name" value="Mrr_cat"/>
    <property type="match status" value="1"/>
</dbReference>
<protein>
    <submittedName>
        <fullName evidence="3">Restriction endonuclease</fullName>
        <ecNumber evidence="3">3.1.21.-</ecNumber>
    </submittedName>
</protein>
<feature type="transmembrane region" description="Helical" evidence="1">
    <location>
        <begin position="6"/>
        <end position="23"/>
    </location>
</feature>
<keyword evidence="3" id="KW-0255">Endonuclease</keyword>
<keyword evidence="1" id="KW-1133">Transmembrane helix</keyword>
<gene>
    <name evidence="3" type="ORF">ACFFHM_17610</name>
</gene>
<proteinExistence type="predicted"/>
<reference evidence="3 4" key="1">
    <citation type="submission" date="2024-09" db="EMBL/GenBank/DDBJ databases">
        <authorList>
            <person name="Sun Q."/>
            <person name="Mori K."/>
        </authorList>
    </citation>
    <scope>NUCLEOTIDE SEQUENCE [LARGE SCALE GENOMIC DNA]</scope>
    <source>
        <strain evidence="3 4">NCAIM B.02610</strain>
    </source>
</reference>
<name>A0ABV6KG78_9BACI</name>
<keyword evidence="1" id="KW-0472">Membrane</keyword>
<evidence type="ECO:0000313" key="4">
    <source>
        <dbReference type="Proteomes" id="UP001589838"/>
    </source>
</evidence>
<keyword evidence="3" id="KW-0378">Hydrolase</keyword>